<gene>
    <name evidence="2" type="ORF">IAB51_11360</name>
</gene>
<feature type="transmembrane region" description="Helical" evidence="1">
    <location>
        <begin position="99"/>
        <end position="127"/>
    </location>
</feature>
<reference evidence="2" key="1">
    <citation type="submission" date="2020-10" db="EMBL/GenBank/DDBJ databases">
        <authorList>
            <person name="Gilroy R."/>
        </authorList>
    </citation>
    <scope>NUCLEOTIDE SEQUENCE</scope>
    <source>
        <strain evidence="2">CHK199-13235</strain>
    </source>
</reference>
<sequence>MTRNEFLAELKKHLQSLAEAEQEEAIRYYEEYFDDAGPENEARVIEELGSPAELARDIIANSTFSIAKTSAQQTEGEAKGRQFKRIGPEVKQKSTGGKALFWALVILSSVIWLPLLFGAVVTVLALLFSVIITVLALVVSCIVLLVGFFLALFLGVPMLVSSPPDGLLLVGMALAYLGAMLLFGSLTILCFKYLVPWCWKQCKRFFRFLKEKCGGMITQ</sequence>
<evidence type="ECO:0000313" key="2">
    <source>
        <dbReference type="EMBL" id="HIS77384.1"/>
    </source>
</evidence>
<name>A0A9D1FPM4_9FIRM</name>
<keyword evidence="1" id="KW-0812">Transmembrane</keyword>
<dbReference type="AlphaFoldDB" id="A0A9D1FPM4"/>
<dbReference type="EMBL" id="DVJP01000076">
    <property type="protein sequence ID" value="HIS77384.1"/>
    <property type="molecule type" value="Genomic_DNA"/>
</dbReference>
<keyword evidence="1" id="KW-0472">Membrane</keyword>
<organism evidence="2 3">
    <name type="scientific">Candidatus Merdivicinus excrementipullorum</name>
    <dbReference type="NCBI Taxonomy" id="2840867"/>
    <lineage>
        <taxon>Bacteria</taxon>
        <taxon>Bacillati</taxon>
        <taxon>Bacillota</taxon>
        <taxon>Clostridia</taxon>
        <taxon>Eubacteriales</taxon>
        <taxon>Oscillospiraceae</taxon>
        <taxon>Oscillospiraceae incertae sedis</taxon>
        <taxon>Candidatus Merdivicinus</taxon>
    </lineage>
</organism>
<evidence type="ECO:0000256" key="1">
    <source>
        <dbReference type="SAM" id="Phobius"/>
    </source>
</evidence>
<comment type="caution">
    <text evidence="2">The sequence shown here is derived from an EMBL/GenBank/DDBJ whole genome shotgun (WGS) entry which is preliminary data.</text>
</comment>
<protein>
    <submittedName>
        <fullName evidence="2">DUF1700 domain-containing protein</fullName>
    </submittedName>
</protein>
<proteinExistence type="predicted"/>
<accession>A0A9D1FPM4</accession>
<keyword evidence="1" id="KW-1133">Transmembrane helix</keyword>
<feature type="transmembrane region" description="Helical" evidence="1">
    <location>
        <begin position="134"/>
        <end position="160"/>
    </location>
</feature>
<dbReference type="Proteomes" id="UP000824002">
    <property type="component" value="Unassembled WGS sequence"/>
</dbReference>
<reference evidence="2" key="2">
    <citation type="journal article" date="2021" name="PeerJ">
        <title>Extensive microbial diversity within the chicken gut microbiome revealed by metagenomics and culture.</title>
        <authorList>
            <person name="Gilroy R."/>
            <person name="Ravi A."/>
            <person name="Getino M."/>
            <person name="Pursley I."/>
            <person name="Horton D.L."/>
            <person name="Alikhan N.F."/>
            <person name="Baker D."/>
            <person name="Gharbi K."/>
            <person name="Hall N."/>
            <person name="Watson M."/>
            <person name="Adriaenssens E.M."/>
            <person name="Foster-Nyarko E."/>
            <person name="Jarju S."/>
            <person name="Secka A."/>
            <person name="Antonio M."/>
            <person name="Oren A."/>
            <person name="Chaudhuri R.R."/>
            <person name="La Ragione R."/>
            <person name="Hildebrand F."/>
            <person name="Pallen M.J."/>
        </authorList>
    </citation>
    <scope>NUCLEOTIDE SEQUENCE</scope>
    <source>
        <strain evidence="2">CHK199-13235</strain>
    </source>
</reference>
<evidence type="ECO:0000313" key="3">
    <source>
        <dbReference type="Proteomes" id="UP000824002"/>
    </source>
</evidence>
<dbReference type="Pfam" id="PF22564">
    <property type="entry name" value="HAAS"/>
    <property type="match status" value="1"/>
</dbReference>
<feature type="transmembrane region" description="Helical" evidence="1">
    <location>
        <begin position="166"/>
        <end position="195"/>
    </location>
</feature>